<dbReference type="InterPro" id="IPR051739">
    <property type="entry name" value="Rhomboid_IM_Serine_Proteases"/>
</dbReference>
<accession>A0ABD1EVE9</accession>
<dbReference type="InterPro" id="IPR011992">
    <property type="entry name" value="EF-hand-dom_pair"/>
</dbReference>
<dbReference type="PANTHER" id="PTHR45840:SF8">
    <property type="entry name" value="RHOMBOID PROTEASE"/>
    <property type="match status" value="1"/>
</dbReference>
<dbReference type="SUPFAM" id="SSF144091">
    <property type="entry name" value="Rhomboid-like"/>
    <property type="match status" value="1"/>
</dbReference>
<keyword evidence="4" id="KW-0106">Calcium</keyword>
<dbReference type="GO" id="GO:0016020">
    <property type="term" value="C:membrane"/>
    <property type="evidence" value="ECO:0007669"/>
    <property type="project" value="UniProtKB-SubCell"/>
</dbReference>
<dbReference type="InterPro" id="IPR002048">
    <property type="entry name" value="EF_hand_dom"/>
</dbReference>
<proteinExistence type="inferred from homology"/>
<evidence type="ECO:0000256" key="1">
    <source>
        <dbReference type="ARBA" id="ARBA00004141"/>
    </source>
</evidence>
<dbReference type="PROSITE" id="PS50222">
    <property type="entry name" value="EF_HAND_2"/>
    <property type="match status" value="2"/>
</dbReference>
<dbReference type="Pfam" id="PF01694">
    <property type="entry name" value="Rhomboid"/>
    <property type="match status" value="1"/>
</dbReference>
<keyword evidence="5 7" id="KW-1133">Transmembrane helix</keyword>
<dbReference type="CDD" id="cd00051">
    <property type="entry name" value="EFh"/>
    <property type="match status" value="1"/>
</dbReference>
<gene>
    <name evidence="9" type="ORF">ABEB36_006972</name>
</gene>
<comment type="subcellular location">
    <subcellularLocation>
        <location evidence="1">Membrane</location>
        <topology evidence="1">Multi-pass membrane protein</topology>
    </subcellularLocation>
</comment>
<evidence type="ECO:0000256" key="6">
    <source>
        <dbReference type="ARBA" id="ARBA00023136"/>
    </source>
</evidence>
<dbReference type="InterPro" id="IPR035952">
    <property type="entry name" value="Rhomboid-like_sf"/>
</dbReference>
<dbReference type="PROSITE" id="PS00018">
    <property type="entry name" value="EF_HAND_1"/>
    <property type="match status" value="2"/>
</dbReference>
<dbReference type="Gene3D" id="1.10.238.10">
    <property type="entry name" value="EF-hand"/>
    <property type="match status" value="1"/>
</dbReference>
<evidence type="ECO:0000256" key="3">
    <source>
        <dbReference type="ARBA" id="ARBA00022692"/>
    </source>
</evidence>
<evidence type="ECO:0000256" key="7">
    <source>
        <dbReference type="SAM" id="Phobius"/>
    </source>
</evidence>
<dbReference type="PANTHER" id="PTHR45840">
    <property type="entry name" value="RHOMBOID-RELATED PROTEIN"/>
    <property type="match status" value="1"/>
</dbReference>
<dbReference type="EMBL" id="JBDJPC010000005">
    <property type="protein sequence ID" value="KAL1501689.1"/>
    <property type="molecule type" value="Genomic_DNA"/>
</dbReference>
<keyword evidence="6 7" id="KW-0472">Membrane</keyword>
<evidence type="ECO:0000313" key="9">
    <source>
        <dbReference type="EMBL" id="KAL1501689.1"/>
    </source>
</evidence>
<evidence type="ECO:0000256" key="4">
    <source>
        <dbReference type="ARBA" id="ARBA00022837"/>
    </source>
</evidence>
<dbReference type="InterPro" id="IPR022764">
    <property type="entry name" value="Peptidase_S54_rhomboid_dom"/>
</dbReference>
<evidence type="ECO:0000313" key="10">
    <source>
        <dbReference type="Proteomes" id="UP001566132"/>
    </source>
</evidence>
<name>A0ABD1EVE9_HYPHA</name>
<feature type="domain" description="EF-hand" evidence="8">
    <location>
        <begin position="44"/>
        <end position="79"/>
    </location>
</feature>
<evidence type="ECO:0000256" key="2">
    <source>
        <dbReference type="ARBA" id="ARBA00009045"/>
    </source>
</evidence>
<feature type="transmembrane region" description="Helical" evidence="7">
    <location>
        <begin position="273"/>
        <end position="294"/>
    </location>
</feature>
<sequence>MLVLKNQTMAELKNIDNANLKISNSSSSTSESYELMNHTNLNENQRMYFKSLFEKYDTNRNGTIDIQELMEMVKSDHNVSKKLVRKLMVSSDKNGDNKIDADEFADMMLNRNYKDLFKKYTESYVDILVPKQKRRVTRTEVGLQVDGFATRKISLCPPPLCMTLISIFEITMFILNRSLRSEEKTTTTSNVNEFGPIDVLLVYDPQRRHQFWRFISYMLVHSGWRHLTTNLVVQIFLGIALEYRNRWWRVFTVYMAGILAGSLLTSVADPKVYLSGASGGVYAIVTAHVANMILNWKDLEYRKLQLFIITVILSADLACAFYNRYHMGEDSPVSYSAHFGGALAGLLVGIWILKNIKPTKQENRLWWTAFIIYLILMATAIMINIFWKDHYFATQY</sequence>
<dbReference type="SUPFAM" id="SSF47473">
    <property type="entry name" value="EF-hand"/>
    <property type="match status" value="1"/>
</dbReference>
<feature type="domain" description="EF-hand" evidence="8">
    <location>
        <begin position="80"/>
        <end position="114"/>
    </location>
</feature>
<organism evidence="9 10">
    <name type="scientific">Hypothenemus hampei</name>
    <name type="common">Coffee berry borer</name>
    <dbReference type="NCBI Taxonomy" id="57062"/>
    <lineage>
        <taxon>Eukaryota</taxon>
        <taxon>Metazoa</taxon>
        <taxon>Ecdysozoa</taxon>
        <taxon>Arthropoda</taxon>
        <taxon>Hexapoda</taxon>
        <taxon>Insecta</taxon>
        <taxon>Pterygota</taxon>
        <taxon>Neoptera</taxon>
        <taxon>Endopterygota</taxon>
        <taxon>Coleoptera</taxon>
        <taxon>Polyphaga</taxon>
        <taxon>Cucujiformia</taxon>
        <taxon>Curculionidae</taxon>
        <taxon>Scolytinae</taxon>
        <taxon>Hypothenemus</taxon>
    </lineage>
</organism>
<evidence type="ECO:0000256" key="5">
    <source>
        <dbReference type="ARBA" id="ARBA00022989"/>
    </source>
</evidence>
<feature type="transmembrane region" description="Helical" evidence="7">
    <location>
        <begin position="306"/>
        <end position="323"/>
    </location>
</feature>
<dbReference type="SMART" id="SM00054">
    <property type="entry name" value="EFh"/>
    <property type="match status" value="2"/>
</dbReference>
<comment type="caution">
    <text evidence="9">The sequence shown here is derived from an EMBL/GenBank/DDBJ whole genome shotgun (WGS) entry which is preliminary data.</text>
</comment>
<comment type="similarity">
    <text evidence="2">Belongs to the peptidase S54 family.</text>
</comment>
<reference evidence="9 10" key="1">
    <citation type="submission" date="2024-05" db="EMBL/GenBank/DDBJ databases">
        <title>Genetic variation in Jamaican populations of the coffee berry borer (Hypothenemus hampei).</title>
        <authorList>
            <person name="Errbii M."/>
            <person name="Myrie A."/>
        </authorList>
    </citation>
    <scope>NUCLEOTIDE SEQUENCE [LARGE SCALE GENOMIC DNA]</scope>
    <source>
        <strain evidence="9">JA-Hopewell-2020-01-JO</strain>
        <tissue evidence="9">Whole body</tissue>
    </source>
</reference>
<feature type="transmembrane region" description="Helical" evidence="7">
    <location>
        <begin position="335"/>
        <end position="353"/>
    </location>
</feature>
<dbReference type="InterPro" id="IPR018247">
    <property type="entry name" value="EF_Hand_1_Ca_BS"/>
</dbReference>
<dbReference type="Proteomes" id="UP001566132">
    <property type="component" value="Unassembled WGS sequence"/>
</dbReference>
<evidence type="ECO:0000259" key="8">
    <source>
        <dbReference type="PROSITE" id="PS50222"/>
    </source>
</evidence>
<feature type="transmembrane region" description="Helical" evidence="7">
    <location>
        <begin position="365"/>
        <end position="387"/>
    </location>
</feature>
<feature type="transmembrane region" description="Helical" evidence="7">
    <location>
        <begin position="247"/>
        <end position="267"/>
    </location>
</feature>
<keyword evidence="3 7" id="KW-0812">Transmembrane</keyword>
<protein>
    <recommendedName>
        <fullName evidence="8">EF-hand domain-containing protein</fullName>
    </recommendedName>
</protein>
<keyword evidence="10" id="KW-1185">Reference proteome</keyword>
<dbReference type="AlphaFoldDB" id="A0ABD1EVE9"/>
<dbReference type="Pfam" id="PF13499">
    <property type="entry name" value="EF-hand_7"/>
    <property type="match status" value="1"/>
</dbReference>
<dbReference type="Gene3D" id="1.20.1540.10">
    <property type="entry name" value="Rhomboid-like"/>
    <property type="match status" value="1"/>
</dbReference>